<gene>
    <name evidence="6" type="primary">ytrE</name>
    <name evidence="6" type="ORF">Pla163_04460</name>
</gene>
<reference evidence="6 7" key="1">
    <citation type="submission" date="2019-02" db="EMBL/GenBank/DDBJ databases">
        <title>Deep-cultivation of Planctomycetes and their phenomic and genomic characterization uncovers novel biology.</title>
        <authorList>
            <person name="Wiegand S."/>
            <person name="Jogler M."/>
            <person name="Boedeker C."/>
            <person name="Pinto D."/>
            <person name="Vollmers J."/>
            <person name="Rivas-Marin E."/>
            <person name="Kohn T."/>
            <person name="Peeters S.H."/>
            <person name="Heuer A."/>
            <person name="Rast P."/>
            <person name="Oberbeckmann S."/>
            <person name="Bunk B."/>
            <person name="Jeske O."/>
            <person name="Meyerdierks A."/>
            <person name="Storesund J.E."/>
            <person name="Kallscheuer N."/>
            <person name="Luecker S."/>
            <person name="Lage O.M."/>
            <person name="Pohl T."/>
            <person name="Merkel B.J."/>
            <person name="Hornburger P."/>
            <person name="Mueller R.-W."/>
            <person name="Bruemmer F."/>
            <person name="Labrenz M."/>
            <person name="Spormann A.M."/>
            <person name="Op den Camp H."/>
            <person name="Overmann J."/>
            <person name="Amann R."/>
            <person name="Jetten M.S.M."/>
            <person name="Mascher T."/>
            <person name="Medema M.H."/>
            <person name="Devos D.P."/>
            <person name="Kaster A.-K."/>
            <person name="Ovreas L."/>
            <person name="Rohde M."/>
            <person name="Galperin M.Y."/>
            <person name="Jogler C."/>
        </authorList>
    </citation>
    <scope>NUCLEOTIDE SEQUENCE [LARGE SCALE GENOMIC DNA]</scope>
    <source>
        <strain evidence="6 7">Pla163</strain>
    </source>
</reference>
<dbReference type="RefSeq" id="WP_145182870.1">
    <property type="nucleotide sequence ID" value="NZ_CP036290.1"/>
</dbReference>
<evidence type="ECO:0000313" key="7">
    <source>
        <dbReference type="Proteomes" id="UP000319342"/>
    </source>
</evidence>
<dbReference type="PANTHER" id="PTHR24220:SF452">
    <property type="entry name" value="ABC TRANSPORTER ATP-BINDING PROTEIN"/>
    <property type="match status" value="1"/>
</dbReference>
<evidence type="ECO:0000313" key="6">
    <source>
        <dbReference type="EMBL" id="QDU83347.1"/>
    </source>
</evidence>
<dbReference type="SUPFAM" id="SSF52540">
    <property type="entry name" value="P-loop containing nucleoside triphosphate hydrolases"/>
    <property type="match status" value="1"/>
</dbReference>
<evidence type="ECO:0000256" key="2">
    <source>
        <dbReference type="ARBA" id="ARBA00022741"/>
    </source>
</evidence>
<dbReference type="Proteomes" id="UP000319342">
    <property type="component" value="Chromosome"/>
</dbReference>
<dbReference type="OrthoDB" id="2151853at2"/>
<dbReference type="Pfam" id="PF00005">
    <property type="entry name" value="ABC_tran"/>
    <property type="match status" value="1"/>
</dbReference>
<keyword evidence="2" id="KW-0547">Nucleotide-binding</keyword>
<proteinExistence type="inferred from homology"/>
<comment type="similarity">
    <text evidence="4">Belongs to the ABC transporter superfamily. Macrolide exporter (TC 3.A.1.122) family.</text>
</comment>
<sequence>MSFIELRGVTRRFTKGEHTVTPLADVDLDIERNEFFVLLGPSGSGKTTLLNLLAGIDRPQAGTVSVDGFDVAKGSSGRLARWRARTVGYVFQRASLVPVLTAYENVEVPLWLQRLSRDERHTRVSIALEAVGLADRASHLPKQLSGGQEQRVAIARAIVADPDLVVADEPTGSLDAESAEGILSLLRRLREERGKTIVMVTHDPHAASYGTRIMRLDKGQLHETQGQEVAS</sequence>
<dbReference type="InterPro" id="IPR003593">
    <property type="entry name" value="AAA+_ATPase"/>
</dbReference>
<keyword evidence="1" id="KW-0813">Transport</keyword>
<dbReference type="GO" id="GO:0022857">
    <property type="term" value="F:transmembrane transporter activity"/>
    <property type="evidence" value="ECO:0007669"/>
    <property type="project" value="TreeGrafter"/>
</dbReference>
<dbReference type="GO" id="GO:0098796">
    <property type="term" value="C:membrane protein complex"/>
    <property type="evidence" value="ECO:0007669"/>
    <property type="project" value="UniProtKB-ARBA"/>
</dbReference>
<dbReference type="InterPro" id="IPR003439">
    <property type="entry name" value="ABC_transporter-like_ATP-bd"/>
</dbReference>
<organism evidence="6 7">
    <name type="scientific">Rohdeia mirabilis</name>
    <dbReference type="NCBI Taxonomy" id="2528008"/>
    <lineage>
        <taxon>Bacteria</taxon>
        <taxon>Pseudomonadati</taxon>
        <taxon>Planctomycetota</taxon>
        <taxon>Planctomycetia</taxon>
        <taxon>Planctomycetia incertae sedis</taxon>
        <taxon>Rohdeia</taxon>
    </lineage>
</organism>
<feature type="domain" description="ABC transporter" evidence="5">
    <location>
        <begin position="4"/>
        <end position="231"/>
    </location>
</feature>
<dbReference type="EMBL" id="CP036290">
    <property type="protein sequence ID" value="QDU83347.1"/>
    <property type="molecule type" value="Genomic_DNA"/>
</dbReference>
<dbReference type="Gene3D" id="3.40.50.300">
    <property type="entry name" value="P-loop containing nucleotide triphosphate hydrolases"/>
    <property type="match status" value="1"/>
</dbReference>
<keyword evidence="3 6" id="KW-0067">ATP-binding</keyword>
<dbReference type="PANTHER" id="PTHR24220">
    <property type="entry name" value="IMPORT ATP-BINDING PROTEIN"/>
    <property type="match status" value="1"/>
</dbReference>
<dbReference type="GO" id="GO:0016887">
    <property type="term" value="F:ATP hydrolysis activity"/>
    <property type="evidence" value="ECO:0007669"/>
    <property type="project" value="InterPro"/>
</dbReference>
<dbReference type="GO" id="GO:0005886">
    <property type="term" value="C:plasma membrane"/>
    <property type="evidence" value="ECO:0007669"/>
    <property type="project" value="TreeGrafter"/>
</dbReference>
<dbReference type="GO" id="GO:0005524">
    <property type="term" value="F:ATP binding"/>
    <property type="evidence" value="ECO:0007669"/>
    <property type="project" value="UniProtKB-KW"/>
</dbReference>
<evidence type="ECO:0000259" key="5">
    <source>
        <dbReference type="PROSITE" id="PS50893"/>
    </source>
</evidence>
<dbReference type="PROSITE" id="PS50893">
    <property type="entry name" value="ABC_TRANSPORTER_2"/>
    <property type="match status" value="1"/>
</dbReference>
<name>A0A518CVT9_9BACT</name>
<dbReference type="InterPro" id="IPR017911">
    <property type="entry name" value="MacB-like_ATP-bd"/>
</dbReference>
<dbReference type="FunFam" id="3.40.50.300:FF:000032">
    <property type="entry name" value="Export ABC transporter ATP-binding protein"/>
    <property type="match status" value="1"/>
</dbReference>
<dbReference type="InterPro" id="IPR015854">
    <property type="entry name" value="ABC_transpr_LolD-like"/>
</dbReference>
<dbReference type="InterPro" id="IPR027417">
    <property type="entry name" value="P-loop_NTPase"/>
</dbReference>
<evidence type="ECO:0000256" key="3">
    <source>
        <dbReference type="ARBA" id="ARBA00022840"/>
    </source>
</evidence>
<evidence type="ECO:0000256" key="4">
    <source>
        <dbReference type="ARBA" id="ARBA00038388"/>
    </source>
</evidence>
<evidence type="ECO:0000256" key="1">
    <source>
        <dbReference type="ARBA" id="ARBA00022448"/>
    </source>
</evidence>
<protein>
    <submittedName>
        <fullName evidence="6">ABC transporter ATP-binding protein YtrE</fullName>
    </submittedName>
</protein>
<dbReference type="CDD" id="cd03255">
    <property type="entry name" value="ABC_MJ0796_LolCDE_FtsE"/>
    <property type="match status" value="1"/>
</dbReference>
<dbReference type="SMART" id="SM00382">
    <property type="entry name" value="AAA"/>
    <property type="match status" value="1"/>
</dbReference>
<keyword evidence="7" id="KW-1185">Reference proteome</keyword>
<dbReference type="AlphaFoldDB" id="A0A518CVT9"/>
<accession>A0A518CVT9</accession>